<feature type="domain" description="ABC transmembrane type-2" evidence="9">
    <location>
        <begin position="133"/>
        <end position="361"/>
    </location>
</feature>
<keyword evidence="4" id="KW-1003">Cell membrane</keyword>
<sequence>MIGIIAAKFQLFLRKPATFIIMTAISIAFAYMVGLSGQGKIEIPVYTALTNSEELVEHLNKSENFLFVKATKEEAEKEVREGQTVAAVQLSEEGYTIIHASDETSIPLINNELRLVYAKMLENKSILAQADKPDKVKAVLMEAEESPVFQVKQYNFKNDKEIVYDSRLYSLFGFSLYFVMYTIANNVYPIMEEKHNRIWDRLILSSVNKWEIYAGNLLFSFLIGYIQIVVIFCTFRYVAGVDFYGGFAKTFIVLIPYVLAIVALCILLASLAGSAGKYMSYLTITSVPLAMLGGAYWPLEIVTSKVMLFLAKITPVNYGMQLLNGATVNGYSYSELLEPMSILLLMAVIMMGIGINIIEKRNT</sequence>
<reference evidence="10 11" key="1">
    <citation type="submission" date="2018-07" db="EMBL/GenBank/DDBJ databases">
        <title>Complete genome sequence of Psychrobacillus sp. PB01, isolated from iceberg, and comparative genome analysis of Psychrobacillus strains.</title>
        <authorList>
            <person name="Lee P.C."/>
        </authorList>
    </citation>
    <scope>NUCLEOTIDE SEQUENCE [LARGE SCALE GENOMIC DNA]</scope>
    <source>
        <strain evidence="10 11">PB01</strain>
    </source>
</reference>
<evidence type="ECO:0000256" key="8">
    <source>
        <dbReference type="SAM" id="Phobius"/>
    </source>
</evidence>
<dbReference type="InterPro" id="IPR047817">
    <property type="entry name" value="ABC2_TM_bact-type"/>
</dbReference>
<evidence type="ECO:0000256" key="6">
    <source>
        <dbReference type="ARBA" id="ARBA00022989"/>
    </source>
</evidence>
<evidence type="ECO:0000313" key="10">
    <source>
        <dbReference type="EMBL" id="QFF97847.1"/>
    </source>
</evidence>
<feature type="transmembrane region" description="Helical" evidence="8">
    <location>
        <begin position="12"/>
        <end position="33"/>
    </location>
</feature>
<gene>
    <name evidence="10" type="ORF">PB01_02920</name>
</gene>
<dbReference type="GO" id="GO:0140359">
    <property type="term" value="F:ABC-type transporter activity"/>
    <property type="evidence" value="ECO:0007669"/>
    <property type="project" value="InterPro"/>
</dbReference>
<keyword evidence="5 8" id="KW-0812">Transmembrane</keyword>
<comment type="similarity">
    <text evidence="2">Belongs to the ABC-2 integral membrane protein family.</text>
</comment>
<keyword evidence="7 8" id="KW-0472">Membrane</keyword>
<evidence type="ECO:0000256" key="3">
    <source>
        <dbReference type="ARBA" id="ARBA00022448"/>
    </source>
</evidence>
<feature type="transmembrane region" description="Helical" evidence="8">
    <location>
        <begin position="278"/>
        <end position="299"/>
    </location>
</feature>
<protein>
    <submittedName>
        <fullName evidence="10">ABC transporter permease</fullName>
    </submittedName>
</protein>
<dbReference type="InterPro" id="IPR051449">
    <property type="entry name" value="ABC-2_transporter_component"/>
</dbReference>
<keyword evidence="11" id="KW-1185">Reference proteome</keyword>
<organism evidence="10 11">
    <name type="scientific">Psychrobacillus glaciei</name>
    <dbReference type="NCBI Taxonomy" id="2283160"/>
    <lineage>
        <taxon>Bacteria</taxon>
        <taxon>Bacillati</taxon>
        <taxon>Bacillota</taxon>
        <taxon>Bacilli</taxon>
        <taxon>Bacillales</taxon>
        <taxon>Bacillaceae</taxon>
        <taxon>Psychrobacillus</taxon>
    </lineage>
</organism>
<dbReference type="OrthoDB" id="266913at2"/>
<proteinExistence type="inferred from homology"/>
<feature type="transmembrane region" description="Helical" evidence="8">
    <location>
        <begin position="251"/>
        <end position="271"/>
    </location>
</feature>
<evidence type="ECO:0000259" key="9">
    <source>
        <dbReference type="PROSITE" id="PS51012"/>
    </source>
</evidence>
<dbReference type="Pfam" id="PF12698">
    <property type="entry name" value="ABC2_membrane_3"/>
    <property type="match status" value="1"/>
</dbReference>
<evidence type="ECO:0000256" key="1">
    <source>
        <dbReference type="ARBA" id="ARBA00004651"/>
    </source>
</evidence>
<dbReference type="EMBL" id="CP031223">
    <property type="protein sequence ID" value="QFF97847.1"/>
    <property type="molecule type" value="Genomic_DNA"/>
</dbReference>
<evidence type="ECO:0000256" key="5">
    <source>
        <dbReference type="ARBA" id="ARBA00022692"/>
    </source>
</evidence>
<dbReference type="Proteomes" id="UP000325517">
    <property type="component" value="Chromosome"/>
</dbReference>
<accession>A0A5J6SNX0</accession>
<dbReference type="PROSITE" id="PS51012">
    <property type="entry name" value="ABC_TM2"/>
    <property type="match status" value="1"/>
</dbReference>
<evidence type="ECO:0000256" key="4">
    <source>
        <dbReference type="ARBA" id="ARBA00022475"/>
    </source>
</evidence>
<dbReference type="PANTHER" id="PTHR30294">
    <property type="entry name" value="MEMBRANE COMPONENT OF ABC TRANSPORTER YHHJ-RELATED"/>
    <property type="match status" value="1"/>
</dbReference>
<feature type="transmembrane region" description="Helical" evidence="8">
    <location>
        <begin position="340"/>
        <end position="358"/>
    </location>
</feature>
<dbReference type="InterPro" id="IPR013525">
    <property type="entry name" value="ABC2_TM"/>
</dbReference>
<evidence type="ECO:0000256" key="7">
    <source>
        <dbReference type="ARBA" id="ARBA00023136"/>
    </source>
</evidence>
<comment type="subcellular location">
    <subcellularLocation>
        <location evidence="1">Cell membrane</location>
        <topology evidence="1">Multi-pass membrane protein</topology>
    </subcellularLocation>
</comment>
<dbReference type="RefSeq" id="WP_151698788.1">
    <property type="nucleotide sequence ID" value="NZ_CP031223.1"/>
</dbReference>
<dbReference type="KEGG" id="psyo:PB01_02920"/>
<keyword evidence="6 8" id="KW-1133">Transmembrane helix</keyword>
<feature type="transmembrane region" description="Helical" evidence="8">
    <location>
        <begin position="212"/>
        <end position="239"/>
    </location>
</feature>
<feature type="transmembrane region" description="Helical" evidence="8">
    <location>
        <begin position="168"/>
        <end position="191"/>
    </location>
</feature>
<dbReference type="GO" id="GO:0005886">
    <property type="term" value="C:plasma membrane"/>
    <property type="evidence" value="ECO:0007669"/>
    <property type="project" value="UniProtKB-SubCell"/>
</dbReference>
<dbReference type="AlphaFoldDB" id="A0A5J6SNX0"/>
<evidence type="ECO:0000256" key="2">
    <source>
        <dbReference type="ARBA" id="ARBA00007783"/>
    </source>
</evidence>
<name>A0A5J6SNX0_9BACI</name>
<evidence type="ECO:0000313" key="11">
    <source>
        <dbReference type="Proteomes" id="UP000325517"/>
    </source>
</evidence>
<keyword evidence="3" id="KW-0813">Transport</keyword>
<dbReference type="PANTHER" id="PTHR30294:SF45">
    <property type="entry name" value="LINEARMYCIN RESISTANCE PERMEASE PROTEIN LNRN"/>
    <property type="match status" value="1"/>
</dbReference>